<dbReference type="Gene3D" id="3.40.50.2000">
    <property type="entry name" value="Glycogen Phosphorylase B"/>
    <property type="match status" value="1"/>
</dbReference>
<dbReference type="KEGG" id="far:ABE41_008650"/>
<evidence type="ECO:0000313" key="2">
    <source>
        <dbReference type="EMBL" id="ANX12075.1"/>
    </source>
</evidence>
<dbReference type="Proteomes" id="UP000077412">
    <property type="component" value="Chromosome"/>
</dbReference>
<keyword evidence="3" id="KW-1185">Reference proteome</keyword>
<protein>
    <recommendedName>
        <fullName evidence="1">Spore protein YkvP/CgeB glycosyl transferase-like domain-containing protein</fullName>
    </recommendedName>
</protein>
<accession>A0A1B1Z3J1</accession>
<dbReference type="SUPFAM" id="SSF53756">
    <property type="entry name" value="UDP-Glycosyltransferase/glycogen phosphorylase"/>
    <property type="match status" value="1"/>
</dbReference>
<dbReference type="Pfam" id="PF13524">
    <property type="entry name" value="Glyco_trans_1_2"/>
    <property type="match status" value="1"/>
</dbReference>
<name>A0A1B1Z3J1_9BACL</name>
<proteinExistence type="predicted"/>
<dbReference type="EMBL" id="CP016761">
    <property type="protein sequence ID" value="ANX12075.1"/>
    <property type="molecule type" value="Genomic_DNA"/>
</dbReference>
<dbReference type="RefSeq" id="WP_066288868.1">
    <property type="nucleotide sequence ID" value="NZ_CP016761.1"/>
</dbReference>
<reference evidence="2 3" key="1">
    <citation type="submission" date="2016-08" db="EMBL/GenBank/DDBJ databases">
        <title>Complete genome sequence of Fictibacillus arsenicus G25-54, a strain with toxicity to nematodes and a potential arsenic-resistance activity.</title>
        <authorList>
            <person name="Zheng Z."/>
        </authorList>
    </citation>
    <scope>NUCLEOTIDE SEQUENCE [LARGE SCALE GENOMIC DNA]</scope>
    <source>
        <strain evidence="2 3">G25-54</strain>
    </source>
</reference>
<organism evidence="2 3">
    <name type="scientific">Fictibacillus arsenicus</name>
    <dbReference type="NCBI Taxonomy" id="255247"/>
    <lineage>
        <taxon>Bacteria</taxon>
        <taxon>Bacillati</taxon>
        <taxon>Bacillota</taxon>
        <taxon>Bacilli</taxon>
        <taxon>Bacillales</taxon>
        <taxon>Fictibacillaceae</taxon>
        <taxon>Fictibacillus</taxon>
    </lineage>
</organism>
<dbReference type="STRING" id="255247.ABE41_008650"/>
<sequence>MKKINLLFITKDRSKYLERSSCYLIEELSKRTNLMIWSTEGSILDILANLPFKPDFILLNDYHPDYSPRIFGLNLTSIPKGIIMHEIHYRKFHRKKFIEQGNIQLVFTHYRDAFLKWYPKLAPKMVWLPHFINHSIFKDYKIPKSINYLMMGAVFPHLYPVRNSFLHQLKKEPGFITHQHPGYKMLPTRAGIKGHEYAMELNRAKMFFTCDSTYHYPVMKYFEALACNTLLIASASKELTDLGFIDGVTFIAANPSNVLEKARYLNENENLRKKISLQGYEMVMKRHTVEIRVGELLHCIKRVIL</sequence>
<evidence type="ECO:0000313" key="3">
    <source>
        <dbReference type="Proteomes" id="UP000077412"/>
    </source>
</evidence>
<feature type="domain" description="Spore protein YkvP/CgeB glycosyl transferase-like" evidence="1">
    <location>
        <begin position="164"/>
        <end position="297"/>
    </location>
</feature>
<dbReference type="AlphaFoldDB" id="A0A1B1Z3J1"/>
<dbReference type="InterPro" id="IPR055259">
    <property type="entry name" value="YkvP/CgeB_Glyco_trans-like"/>
</dbReference>
<evidence type="ECO:0000259" key="1">
    <source>
        <dbReference type="Pfam" id="PF13524"/>
    </source>
</evidence>
<dbReference type="OrthoDB" id="5121913at2"/>
<gene>
    <name evidence="2" type="ORF">ABE41_008650</name>
</gene>